<protein>
    <submittedName>
        <fullName evidence="5">FCD domain protein</fullName>
    </submittedName>
</protein>
<dbReference type="Pfam" id="PF07729">
    <property type="entry name" value="FCD"/>
    <property type="match status" value="1"/>
</dbReference>
<dbReference type="InterPro" id="IPR036390">
    <property type="entry name" value="WH_DNA-bd_sf"/>
</dbReference>
<evidence type="ECO:0000313" key="6">
    <source>
        <dbReference type="Proteomes" id="UP000005156"/>
    </source>
</evidence>
<dbReference type="PANTHER" id="PTHR43537">
    <property type="entry name" value="TRANSCRIPTIONAL REGULATOR, GNTR FAMILY"/>
    <property type="match status" value="1"/>
</dbReference>
<dbReference type="PANTHER" id="PTHR43537:SF5">
    <property type="entry name" value="UXU OPERON TRANSCRIPTIONAL REGULATOR"/>
    <property type="match status" value="1"/>
</dbReference>
<dbReference type="GO" id="GO:0003677">
    <property type="term" value="F:DNA binding"/>
    <property type="evidence" value="ECO:0007669"/>
    <property type="project" value="UniProtKB-KW"/>
</dbReference>
<keyword evidence="6" id="KW-1185">Reference proteome</keyword>
<gene>
    <name evidence="5" type="ORF">HMPREF9439_01669</name>
</gene>
<dbReference type="SMART" id="SM00345">
    <property type="entry name" value="HTH_GNTR"/>
    <property type="match status" value="1"/>
</dbReference>
<dbReference type="InterPro" id="IPR008920">
    <property type="entry name" value="TF_FadR/GntR_C"/>
</dbReference>
<dbReference type="HOGENOM" id="CLU_017584_9_3_4"/>
<reference evidence="5 6" key="1">
    <citation type="submission" date="2011-02" db="EMBL/GenBank/DDBJ databases">
        <authorList>
            <person name="Weinstock G."/>
            <person name="Sodergren E."/>
            <person name="Clifton S."/>
            <person name="Fulton L."/>
            <person name="Fulton B."/>
            <person name="Courtney L."/>
            <person name="Fronick C."/>
            <person name="Harrison M."/>
            <person name="Strong C."/>
            <person name="Farmer C."/>
            <person name="Delahaunty K."/>
            <person name="Markovic C."/>
            <person name="Hall O."/>
            <person name="Minx P."/>
            <person name="Tomlinson C."/>
            <person name="Mitreva M."/>
            <person name="Hou S."/>
            <person name="Chen J."/>
            <person name="Wollam A."/>
            <person name="Pepin K.H."/>
            <person name="Johnson M."/>
            <person name="Bhonagiri V."/>
            <person name="Zhang X."/>
            <person name="Suruliraj S."/>
            <person name="Warren W."/>
            <person name="Chinwalla A."/>
            <person name="Mardis E.R."/>
            <person name="Wilson R.K."/>
        </authorList>
    </citation>
    <scope>NUCLEOTIDE SEQUENCE [LARGE SCALE GENOMIC DNA]</scope>
    <source>
        <strain evidence="5 6">YIT 11859</strain>
    </source>
</reference>
<dbReference type="RefSeq" id="WP_008864420.1">
    <property type="nucleotide sequence ID" value="NZ_GL883721.1"/>
</dbReference>
<dbReference type="GeneID" id="43349045"/>
<dbReference type="PROSITE" id="PS50949">
    <property type="entry name" value="HTH_GNTR"/>
    <property type="match status" value="1"/>
</dbReference>
<dbReference type="GO" id="GO:0003700">
    <property type="term" value="F:DNA-binding transcription factor activity"/>
    <property type="evidence" value="ECO:0007669"/>
    <property type="project" value="InterPro"/>
</dbReference>
<keyword evidence="3" id="KW-0804">Transcription</keyword>
<evidence type="ECO:0000256" key="3">
    <source>
        <dbReference type="ARBA" id="ARBA00023163"/>
    </source>
</evidence>
<dbReference type="OrthoDB" id="8066003at2"/>
<evidence type="ECO:0000256" key="2">
    <source>
        <dbReference type="ARBA" id="ARBA00023125"/>
    </source>
</evidence>
<dbReference type="Gene3D" id="1.20.120.530">
    <property type="entry name" value="GntR ligand-binding domain-like"/>
    <property type="match status" value="1"/>
</dbReference>
<dbReference type="SMART" id="SM00895">
    <property type="entry name" value="FCD"/>
    <property type="match status" value="1"/>
</dbReference>
<accession>F3QL52</accession>
<organism evidence="5 6">
    <name type="scientific">Parasutterella excrementihominis YIT 11859</name>
    <dbReference type="NCBI Taxonomy" id="762966"/>
    <lineage>
        <taxon>Bacteria</taxon>
        <taxon>Pseudomonadati</taxon>
        <taxon>Pseudomonadota</taxon>
        <taxon>Betaproteobacteria</taxon>
        <taxon>Burkholderiales</taxon>
        <taxon>Sutterellaceae</taxon>
        <taxon>Parasutterella</taxon>
    </lineage>
</organism>
<dbReference type="Gene3D" id="1.10.10.10">
    <property type="entry name" value="Winged helix-like DNA-binding domain superfamily/Winged helix DNA-binding domain"/>
    <property type="match status" value="1"/>
</dbReference>
<keyword evidence="1" id="KW-0805">Transcription regulation</keyword>
<dbReference type="InterPro" id="IPR036388">
    <property type="entry name" value="WH-like_DNA-bd_sf"/>
</dbReference>
<dbReference type="InterPro" id="IPR000524">
    <property type="entry name" value="Tscrpt_reg_HTH_GntR"/>
</dbReference>
<sequence>MPLSPQSKEFSKVERYLFRTQPQPGDKVAGEDELIQALGLTRYKVRQALDLLVQMGVLERKKKRGTFVKRQATNDMTYNILEQLKLAGFDELEFNEARLMIELSVLPFVIRRLTPATQAQMRNLVNGIRLNAGDPLKADAILMDFHLLMLHCCGNRVMEVFANVVRTYFQSTKSLVKDMPKEFFEEKATLLEGFLKALNRNDLPEATELLRQSIEAKPSALKE</sequence>
<dbReference type="eggNOG" id="COG2186">
    <property type="taxonomic scope" value="Bacteria"/>
</dbReference>
<evidence type="ECO:0000313" key="5">
    <source>
        <dbReference type="EMBL" id="EGG53807.1"/>
    </source>
</evidence>
<dbReference type="InterPro" id="IPR011711">
    <property type="entry name" value="GntR_C"/>
</dbReference>
<evidence type="ECO:0000259" key="4">
    <source>
        <dbReference type="PROSITE" id="PS50949"/>
    </source>
</evidence>
<dbReference type="EMBL" id="AFBP01000050">
    <property type="protein sequence ID" value="EGG53807.1"/>
    <property type="molecule type" value="Genomic_DNA"/>
</dbReference>
<dbReference type="Proteomes" id="UP000005156">
    <property type="component" value="Unassembled WGS sequence"/>
</dbReference>
<name>F3QL52_9BURK</name>
<dbReference type="Pfam" id="PF00392">
    <property type="entry name" value="GntR"/>
    <property type="match status" value="1"/>
</dbReference>
<comment type="caution">
    <text evidence="5">The sequence shown here is derived from an EMBL/GenBank/DDBJ whole genome shotgun (WGS) entry which is preliminary data.</text>
</comment>
<keyword evidence="2" id="KW-0238">DNA-binding</keyword>
<evidence type="ECO:0000256" key="1">
    <source>
        <dbReference type="ARBA" id="ARBA00023015"/>
    </source>
</evidence>
<dbReference type="AlphaFoldDB" id="F3QL52"/>
<proteinExistence type="predicted"/>
<feature type="domain" description="HTH gntR-type" evidence="4">
    <location>
        <begin position="3"/>
        <end position="71"/>
    </location>
</feature>
<dbReference type="SUPFAM" id="SSF46785">
    <property type="entry name" value="Winged helix' DNA-binding domain"/>
    <property type="match status" value="1"/>
</dbReference>
<dbReference type="SUPFAM" id="SSF48008">
    <property type="entry name" value="GntR ligand-binding domain-like"/>
    <property type="match status" value="1"/>
</dbReference>